<accession>A0A553PY52</accession>
<dbReference type="AlphaFoldDB" id="A0A553PY52"/>
<evidence type="ECO:0000313" key="1">
    <source>
        <dbReference type="EMBL" id="TRY82615.1"/>
    </source>
</evidence>
<dbReference type="EMBL" id="SRMA01026544">
    <property type="protein sequence ID" value="TRY82615.1"/>
    <property type="molecule type" value="Genomic_DNA"/>
</dbReference>
<protein>
    <submittedName>
        <fullName evidence="1">Uncharacterized protein</fullName>
    </submittedName>
</protein>
<name>A0A553PY52_9TELE</name>
<comment type="caution">
    <text evidence="1">The sequence shown here is derived from an EMBL/GenBank/DDBJ whole genome shotgun (WGS) entry which is preliminary data.</text>
</comment>
<proteinExistence type="predicted"/>
<gene>
    <name evidence="1" type="ORF">DNTS_032567</name>
</gene>
<organism evidence="1 2">
    <name type="scientific">Danionella cerebrum</name>
    <dbReference type="NCBI Taxonomy" id="2873325"/>
    <lineage>
        <taxon>Eukaryota</taxon>
        <taxon>Metazoa</taxon>
        <taxon>Chordata</taxon>
        <taxon>Craniata</taxon>
        <taxon>Vertebrata</taxon>
        <taxon>Euteleostomi</taxon>
        <taxon>Actinopterygii</taxon>
        <taxon>Neopterygii</taxon>
        <taxon>Teleostei</taxon>
        <taxon>Ostariophysi</taxon>
        <taxon>Cypriniformes</taxon>
        <taxon>Danionidae</taxon>
        <taxon>Danioninae</taxon>
        <taxon>Danionella</taxon>
    </lineage>
</organism>
<sequence>MALRGMRVMKMQNRRILHQ</sequence>
<keyword evidence="2" id="KW-1185">Reference proteome</keyword>
<evidence type="ECO:0000313" key="2">
    <source>
        <dbReference type="Proteomes" id="UP000316079"/>
    </source>
</evidence>
<reference evidence="1 2" key="1">
    <citation type="journal article" date="2019" name="Sci. Data">
        <title>Hybrid genome assembly and annotation of Danionella translucida.</title>
        <authorList>
            <person name="Kadobianskyi M."/>
            <person name="Schulze L."/>
            <person name="Schuelke M."/>
            <person name="Judkewitz B."/>
        </authorList>
    </citation>
    <scope>NUCLEOTIDE SEQUENCE [LARGE SCALE GENOMIC DNA]</scope>
    <source>
        <strain evidence="1 2">Bolton</strain>
    </source>
</reference>
<dbReference type="Proteomes" id="UP000316079">
    <property type="component" value="Unassembled WGS sequence"/>
</dbReference>